<dbReference type="Proteomes" id="UP000507470">
    <property type="component" value="Unassembled WGS sequence"/>
</dbReference>
<keyword evidence="6" id="KW-1133">Transmembrane helix</keyword>
<evidence type="ECO:0000256" key="7">
    <source>
        <dbReference type="ARBA" id="ARBA00023065"/>
    </source>
</evidence>
<gene>
    <name evidence="11" type="ORF">MCOR_33000</name>
</gene>
<keyword evidence="8" id="KW-0472">Membrane</keyword>
<comment type="subcellular location">
    <subcellularLocation>
        <location evidence="1">Cell membrane</location>
        <topology evidence="1">Single-pass membrane protein</topology>
    </subcellularLocation>
</comment>
<keyword evidence="4" id="KW-0812">Transmembrane</keyword>
<name>A0A6J8CQ41_MYTCO</name>
<dbReference type="InterPro" id="IPR051432">
    <property type="entry name" value="KCNMA1_auxiliary"/>
</dbReference>
<keyword evidence="10" id="KW-0407">Ion channel</keyword>
<dbReference type="PANTHER" id="PTHR46473">
    <property type="entry name" value="GH08155P"/>
    <property type="match status" value="1"/>
</dbReference>
<keyword evidence="2" id="KW-0813">Transport</keyword>
<accession>A0A6J8CQ41</accession>
<evidence type="ECO:0000256" key="2">
    <source>
        <dbReference type="ARBA" id="ARBA00022448"/>
    </source>
</evidence>
<dbReference type="Gene3D" id="3.80.10.10">
    <property type="entry name" value="Ribonuclease Inhibitor"/>
    <property type="match status" value="2"/>
</dbReference>
<dbReference type="OrthoDB" id="6060773at2759"/>
<evidence type="ECO:0000313" key="11">
    <source>
        <dbReference type="EMBL" id="CAC5398638.1"/>
    </source>
</evidence>
<evidence type="ECO:0000256" key="1">
    <source>
        <dbReference type="ARBA" id="ARBA00004162"/>
    </source>
</evidence>
<evidence type="ECO:0000256" key="8">
    <source>
        <dbReference type="ARBA" id="ARBA00023136"/>
    </source>
</evidence>
<keyword evidence="5" id="KW-0732">Signal</keyword>
<keyword evidence="12" id="KW-1185">Reference proteome</keyword>
<keyword evidence="9" id="KW-1015">Disulfide bond</keyword>
<dbReference type="GO" id="GO:0034220">
    <property type="term" value="P:monoatomic ion transmembrane transport"/>
    <property type="evidence" value="ECO:0007669"/>
    <property type="project" value="UniProtKB-KW"/>
</dbReference>
<proteinExistence type="predicted"/>
<dbReference type="AlphaFoldDB" id="A0A6J8CQ41"/>
<evidence type="ECO:0000256" key="4">
    <source>
        <dbReference type="ARBA" id="ARBA00022692"/>
    </source>
</evidence>
<organism evidence="11 12">
    <name type="scientific">Mytilus coruscus</name>
    <name type="common">Sea mussel</name>
    <dbReference type="NCBI Taxonomy" id="42192"/>
    <lineage>
        <taxon>Eukaryota</taxon>
        <taxon>Metazoa</taxon>
        <taxon>Spiralia</taxon>
        <taxon>Lophotrochozoa</taxon>
        <taxon>Mollusca</taxon>
        <taxon>Bivalvia</taxon>
        <taxon>Autobranchia</taxon>
        <taxon>Pteriomorphia</taxon>
        <taxon>Mytilida</taxon>
        <taxon>Mytiloidea</taxon>
        <taxon>Mytilidae</taxon>
        <taxon>Mytilinae</taxon>
        <taxon>Mytilus</taxon>
    </lineage>
</organism>
<dbReference type="GO" id="GO:0005886">
    <property type="term" value="C:plasma membrane"/>
    <property type="evidence" value="ECO:0007669"/>
    <property type="project" value="UniProtKB-SubCell"/>
</dbReference>
<evidence type="ECO:0000256" key="9">
    <source>
        <dbReference type="ARBA" id="ARBA00023157"/>
    </source>
</evidence>
<evidence type="ECO:0000256" key="5">
    <source>
        <dbReference type="ARBA" id="ARBA00022729"/>
    </source>
</evidence>
<keyword evidence="3" id="KW-1003">Cell membrane</keyword>
<evidence type="ECO:0000313" key="12">
    <source>
        <dbReference type="Proteomes" id="UP000507470"/>
    </source>
</evidence>
<sequence length="281" mass="31922">MKYLEATVFAIICNIVINYAVSWSSNAKCKCINTKLGFLADCSGLGLTTVPWFIDSVISVNLSKKSLTKLPPEGRPPSKLMYVDLSLNMIKNFSTDGALTFSTTKYLLSLNLSHNRCLLDRDTDLNGTFKNLGKLQHLDVSYNSFGNRSNYCPYDVFRELQSLQHLHIDAVLNILFGKGFLVLRQLTHLKLTGLASRITIPNDFFVHLSNLIYLDMSAQWYRQDSLLTGLKHIESGNVRKLARFEILDISFNRKIGLCGFTNVTHDLIYLLRQLRFTKLNI</sequence>
<evidence type="ECO:0000256" key="10">
    <source>
        <dbReference type="ARBA" id="ARBA00023303"/>
    </source>
</evidence>
<reference evidence="11 12" key="1">
    <citation type="submission" date="2020-06" db="EMBL/GenBank/DDBJ databases">
        <authorList>
            <person name="Li R."/>
            <person name="Bekaert M."/>
        </authorList>
    </citation>
    <scope>NUCLEOTIDE SEQUENCE [LARGE SCALE GENOMIC DNA]</scope>
    <source>
        <strain evidence="12">wild</strain>
    </source>
</reference>
<dbReference type="SUPFAM" id="SSF52058">
    <property type="entry name" value="L domain-like"/>
    <property type="match status" value="1"/>
</dbReference>
<dbReference type="PANTHER" id="PTHR46473:SF23">
    <property type="entry name" value="GH08155P"/>
    <property type="match status" value="1"/>
</dbReference>
<keyword evidence="7" id="KW-0406">Ion transport</keyword>
<dbReference type="EMBL" id="CACVKT020005964">
    <property type="protein sequence ID" value="CAC5398638.1"/>
    <property type="molecule type" value="Genomic_DNA"/>
</dbReference>
<protein>
    <submittedName>
        <fullName evidence="11">Uncharacterized protein</fullName>
    </submittedName>
</protein>
<evidence type="ECO:0000256" key="6">
    <source>
        <dbReference type="ARBA" id="ARBA00022989"/>
    </source>
</evidence>
<dbReference type="InterPro" id="IPR032675">
    <property type="entry name" value="LRR_dom_sf"/>
</dbReference>
<evidence type="ECO:0000256" key="3">
    <source>
        <dbReference type="ARBA" id="ARBA00022475"/>
    </source>
</evidence>